<feature type="region of interest" description="Disordered" evidence="1">
    <location>
        <begin position="132"/>
        <end position="177"/>
    </location>
</feature>
<dbReference type="SUPFAM" id="SSF51445">
    <property type="entry name" value="(Trans)glycosidases"/>
    <property type="match status" value="1"/>
</dbReference>
<accession>A0A2J6PWN9</accession>
<feature type="compositionally biased region" description="Low complexity" evidence="1">
    <location>
        <begin position="132"/>
        <end position="156"/>
    </location>
</feature>
<dbReference type="Gene3D" id="3.20.20.80">
    <property type="entry name" value="Glycosidases"/>
    <property type="match status" value="1"/>
</dbReference>
<sequence length="416" mass="44622">MELLGLLVLVFGLNLVATGMTIGRDISTTLEARSTWTFLGCYRDNVDGRVLPNGEAVLAGTNAMTNVLCQSTCLQAGFSIAGTEYAGECWCGNEIINGGGLAPDGNVGCNMPCKGASDETCGGPNRLDVYSYSPSTSPASTQTTTTSGSTQHSSTSVAVQPTSTSTGTGKRGIAYSTGNPDGNATYANLFKGYNKVTWGYDWGYPSHGLDSSFEFVPMLWNLPSGSDPSWMSFVENSVPEYILGFNEPDLTYSGSSNILPADAGQGYQTYMEPFSGNVKIGLPNVLWNNKGSSSGGDYDSALWTKYFIGNCTSCHFGFAAIHYYQDCDPSNSKSSATWFQGNVTNAYETLQLPVWVTEFQCYGTDAQQISFLQEVLPWMDSQDYVARYAYFGAFPNYLVNSDGTGLSDIGVAYATT</sequence>
<keyword evidence="4" id="KW-0378">Hydrolase</keyword>
<evidence type="ECO:0000259" key="3">
    <source>
        <dbReference type="PROSITE" id="PS51212"/>
    </source>
</evidence>
<dbReference type="InterPro" id="IPR002889">
    <property type="entry name" value="WSC_carb-bd"/>
</dbReference>
<dbReference type="GO" id="GO:0016787">
    <property type="term" value="F:hydrolase activity"/>
    <property type="evidence" value="ECO:0007669"/>
    <property type="project" value="UniProtKB-KW"/>
</dbReference>
<dbReference type="InterPro" id="IPR017853">
    <property type="entry name" value="GH"/>
</dbReference>
<organism evidence="4 5">
    <name type="scientific">Hyaloscypha hepaticicola</name>
    <dbReference type="NCBI Taxonomy" id="2082293"/>
    <lineage>
        <taxon>Eukaryota</taxon>
        <taxon>Fungi</taxon>
        <taxon>Dikarya</taxon>
        <taxon>Ascomycota</taxon>
        <taxon>Pezizomycotina</taxon>
        <taxon>Leotiomycetes</taxon>
        <taxon>Helotiales</taxon>
        <taxon>Hyaloscyphaceae</taxon>
        <taxon>Hyaloscypha</taxon>
    </lineage>
</organism>
<evidence type="ECO:0000256" key="2">
    <source>
        <dbReference type="SAM" id="SignalP"/>
    </source>
</evidence>
<keyword evidence="5" id="KW-1185">Reference proteome</keyword>
<dbReference type="InterPro" id="IPR024655">
    <property type="entry name" value="Asl1_glyco_hydro_catalytic"/>
</dbReference>
<evidence type="ECO:0000256" key="1">
    <source>
        <dbReference type="SAM" id="MobiDB-lite"/>
    </source>
</evidence>
<name>A0A2J6PWN9_9HELO</name>
<dbReference type="PANTHER" id="PTHR34154">
    <property type="entry name" value="ALKALI-SENSITIVE LINKAGE PROTEIN 1"/>
    <property type="match status" value="1"/>
</dbReference>
<gene>
    <name evidence="4" type="ORF">NA56DRAFT_647902</name>
</gene>
<protein>
    <submittedName>
        <fullName evidence="4">Glycoside hydrolase family 128 protein</fullName>
    </submittedName>
</protein>
<dbReference type="PROSITE" id="PS51212">
    <property type="entry name" value="WSC"/>
    <property type="match status" value="1"/>
</dbReference>
<dbReference type="SMART" id="SM00321">
    <property type="entry name" value="WSC"/>
    <property type="match status" value="1"/>
</dbReference>
<dbReference type="EMBL" id="KZ613494">
    <property type="protein sequence ID" value="PMD18451.1"/>
    <property type="molecule type" value="Genomic_DNA"/>
</dbReference>
<feature type="domain" description="WSC" evidence="3">
    <location>
        <begin position="35"/>
        <end position="133"/>
    </location>
</feature>
<feature type="compositionally biased region" description="Polar residues" evidence="1">
    <location>
        <begin position="157"/>
        <end position="168"/>
    </location>
</feature>
<dbReference type="STRING" id="1745343.A0A2J6PWN9"/>
<evidence type="ECO:0000313" key="4">
    <source>
        <dbReference type="EMBL" id="PMD18451.1"/>
    </source>
</evidence>
<dbReference type="GO" id="GO:0009277">
    <property type="term" value="C:fungal-type cell wall"/>
    <property type="evidence" value="ECO:0007669"/>
    <property type="project" value="TreeGrafter"/>
</dbReference>
<proteinExistence type="predicted"/>
<reference evidence="4 5" key="1">
    <citation type="submission" date="2016-05" db="EMBL/GenBank/DDBJ databases">
        <title>A degradative enzymes factory behind the ericoid mycorrhizal symbiosis.</title>
        <authorList>
            <consortium name="DOE Joint Genome Institute"/>
            <person name="Martino E."/>
            <person name="Morin E."/>
            <person name="Grelet G."/>
            <person name="Kuo A."/>
            <person name="Kohler A."/>
            <person name="Daghino S."/>
            <person name="Barry K."/>
            <person name="Choi C."/>
            <person name="Cichocki N."/>
            <person name="Clum A."/>
            <person name="Copeland A."/>
            <person name="Hainaut M."/>
            <person name="Haridas S."/>
            <person name="Labutti K."/>
            <person name="Lindquist E."/>
            <person name="Lipzen A."/>
            <person name="Khouja H.-R."/>
            <person name="Murat C."/>
            <person name="Ohm R."/>
            <person name="Olson A."/>
            <person name="Spatafora J."/>
            <person name="Veneault-Fourrey C."/>
            <person name="Henrissat B."/>
            <person name="Grigoriev I."/>
            <person name="Martin F."/>
            <person name="Perotto S."/>
        </authorList>
    </citation>
    <scope>NUCLEOTIDE SEQUENCE [LARGE SCALE GENOMIC DNA]</scope>
    <source>
        <strain evidence="4 5">UAMH 7357</strain>
    </source>
</reference>
<dbReference type="InterPro" id="IPR053183">
    <property type="entry name" value="ASL1"/>
</dbReference>
<feature type="chain" id="PRO_5014324537" evidence="2">
    <location>
        <begin position="19"/>
        <end position="416"/>
    </location>
</feature>
<keyword evidence="2" id="KW-0732">Signal</keyword>
<dbReference type="OrthoDB" id="5985073at2759"/>
<dbReference type="PANTHER" id="PTHR34154:SF13">
    <property type="entry name" value="ASL1-LIKE GLYCOSYL HYDROLASE CATALYTIC DOMAIN-CONTAINING PROTEIN"/>
    <property type="match status" value="1"/>
</dbReference>
<evidence type="ECO:0000313" key="5">
    <source>
        <dbReference type="Proteomes" id="UP000235672"/>
    </source>
</evidence>
<dbReference type="GO" id="GO:0071966">
    <property type="term" value="P:fungal-type cell wall polysaccharide metabolic process"/>
    <property type="evidence" value="ECO:0007669"/>
    <property type="project" value="TreeGrafter"/>
</dbReference>
<dbReference type="Proteomes" id="UP000235672">
    <property type="component" value="Unassembled WGS sequence"/>
</dbReference>
<dbReference type="AlphaFoldDB" id="A0A2J6PWN9"/>
<dbReference type="Pfam" id="PF11790">
    <property type="entry name" value="Glyco_hydro_cc"/>
    <property type="match status" value="1"/>
</dbReference>
<feature type="signal peptide" evidence="2">
    <location>
        <begin position="1"/>
        <end position="18"/>
    </location>
</feature>
<dbReference type="Pfam" id="PF01822">
    <property type="entry name" value="WSC"/>
    <property type="match status" value="1"/>
</dbReference>